<accession>A0A1I2BZZ4</accession>
<reference evidence="2" key="1">
    <citation type="submission" date="2016-10" db="EMBL/GenBank/DDBJ databases">
        <authorList>
            <person name="Varghese N."/>
            <person name="Submissions S."/>
        </authorList>
    </citation>
    <scope>NUCLEOTIDE SEQUENCE [LARGE SCALE GENOMIC DNA]</scope>
    <source>
        <strain evidence="2">CGMCC 1.10784</strain>
    </source>
</reference>
<keyword evidence="2" id="KW-1185">Reference proteome</keyword>
<dbReference type="AlphaFoldDB" id="A0A1I2BZZ4"/>
<name>A0A1I2BZZ4_9BACL</name>
<sequence length="66" mass="7679">MYVSQTMQQVKEDMLNGEWVGKLIHMRDTTKSIKVTLEPIQAGNGFLEFYERQGYGFYKWNQGVSA</sequence>
<dbReference type="EMBL" id="FOMT01000003">
    <property type="protein sequence ID" value="SFE61043.1"/>
    <property type="molecule type" value="Genomic_DNA"/>
</dbReference>
<organism evidence="1 2">
    <name type="scientific">Paenibacillus catalpae</name>
    <dbReference type="NCBI Taxonomy" id="1045775"/>
    <lineage>
        <taxon>Bacteria</taxon>
        <taxon>Bacillati</taxon>
        <taxon>Bacillota</taxon>
        <taxon>Bacilli</taxon>
        <taxon>Bacillales</taxon>
        <taxon>Paenibacillaceae</taxon>
        <taxon>Paenibacillus</taxon>
    </lineage>
</organism>
<evidence type="ECO:0000313" key="2">
    <source>
        <dbReference type="Proteomes" id="UP000198855"/>
    </source>
</evidence>
<protein>
    <submittedName>
        <fullName evidence="1">Uncharacterized protein</fullName>
    </submittedName>
</protein>
<evidence type="ECO:0000313" key="1">
    <source>
        <dbReference type="EMBL" id="SFE61043.1"/>
    </source>
</evidence>
<dbReference type="Proteomes" id="UP000198855">
    <property type="component" value="Unassembled WGS sequence"/>
</dbReference>
<dbReference type="OrthoDB" id="2627185at2"/>
<proteinExistence type="predicted"/>
<dbReference type="RefSeq" id="WP_091187714.1">
    <property type="nucleotide sequence ID" value="NZ_FOMT01000003.1"/>
</dbReference>
<gene>
    <name evidence="1" type="ORF">SAMN05216378_3715</name>
</gene>